<evidence type="ECO:0000256" key="1">
    <source>
        <dbReference type="ARBA" id="ARBA00001936"/>
    </source>
</evidence>
<feature type="active site" evidence="19">
    <location>
        <position position="22"/>
    </location>
</feature>
<dbReference type="InterPro" id="IPR011127">
    <property type="entry name" value="Dala_Dala_lig_N"/>
</dbReference>
<dbReference type="SUPFAM" id="SSF56059">
    <property type="entry name" value="Glutathione synthetase ATP-binding domain-like"/>
    <property type="match status" value="1"/>
</dbReference>
<dbReference type="Gene3D" id="3.30.1490.20">
    <property type="entry name" value="ATP-grasp fold, A domain"/>
    <property type="match status" value="1"/>
</dbReference>
<comment type="pathway">
    <text evidence="17">Glycan biosynthesis.</text>
</comment>
<keyword evidence="7 18" id="KW-0436">Ligase</keyword>
<evidence type="ECO:0000256" key="6">
    <source>
        <dbReference type="ARBA" id="ARBA00022490"/>
    </source>
</evidence>
<evidence type="ECO:0000259" key="23">
    <source>
        <dbReference type="PROSITE" id="PS50975"/>
    </source>
</evidence>
<dbReference type="PIRSF" id="PIRSF039102">
    <property type="entry name" value="Ddl/VanB"/>
    <property type="match status" value="1"/>
</dbReference>
<dbReference type="Proteomes" id="UP000315914">
    <property type="component" value="Unassembled WGS sequence"/>
</dbReference>
<comment type="function">
    <text evidence="2 18">Cell wall formation.</text>
</comment>
<keyword evidence="13 18" id="KW-0573">Peptidoglycan synthesis</keyword>
<keyword evidence="10 22" id="KW-0067">ATP-binding</keyword>
<evidence type="ECO:0000256" key="11">
    <source>
        <dbReference type="ARBA" id="ARBA00022842"/>
    </source>
</evidence>
<feature type="binding site" evidence="21">
    <location>
        <position position="327"/>
    </location>
    <ligand>
        <name>Mg(2+)</name>
        <dbReference type="ChEBI" id="CHEBI:18420"/>
        <label>2</label>
    </ligand>
</feature>
<keyword evidence="8 21" id="KW-0479">Metal-binding</keyword>
<evidence type="ECO:0000256" key="15">
    <source>
        <dbReference type="ARBA" id="ARBA00023316"/>
    </source>
</evidence>
<dbReference type="InterPro" id="IPR005905">
    <property type="entry name" value="D_ala_D_ala"/>
</dbReference>
<evidence type="ECO:0000256" key="22">
    <source>
        <dbReference type="PROSITE-ProRule" id="PRU00409"/>
    </source>
</evidence>
<comment type="caution">
    <text evidence="24">The sequence shown here is derived from an EMBL/GenBank/DDBJ whole genome shotgun (WGS) entry which is preliminary data.</text>
</comment>
<evidence type="ECO:0000256" key="3">
    <source>
        <dbReference type="ARBA" id="ARBA00004496"/>
    </source>
</evidence>
<protein>
    <recommendedName>
        <fullName evidence="18">D-alanine--D-alanine ligase</fullName>
        <ecNumber evidence="18">6.3.2.4</ecNumber>
    </recommendedName>
    <alternativeName>
        <fullName evidence="18">D-Ala-D-Ala ligase</fullName>
    </alternativeName>
    <alternativeName>
        <fullName evidence="18">D-alanylalanine synthetase</fullName>
    </alternativeName>
</protein>
<comment type="catalytic activity">
    <reaction evidence="16 18">
        <text>2 D-alanine + ATP = D-alanyl-D-alanine + ADP + phosphate + H(+)</text>
        <dbReference type="Rhea" id="RHEA:11224"/>
        <dbReference type="ChEBI" id="CHEBI:15378"/>
        <dbReference type="ChEBI" id="CHEBI:30616"/>
        <dbReference type="ChEBI" id="CHEBI:43474"/>
        <dbReference type="ChEBI" id="CHEBI:57416"/>
        <dbReference type="ChEBI" id="CHEBI:57822"/>
        <dbReference type="ChEBI" id="CHEBI:456216"/>
        <dbReference type="EC" id="6.3.2.4"/>
    </reaction>
</comment>
<dbReference type="STRING" id="1399419.A5906_39645"/>
<evidence type="ECO:0000256" key="18">
    <source>
        <dbReference type="HAMAP-Rule" id="MF_00047"/>
    </source>
</evidence>
<keyword evidence="11 21" id="KW-0460">Magnesium</keyword>
<evidence type="ECO:0000256" key="7">
    <source>
        <dbReference type="ARBA" id="ARBA00022598"/>
    </source>
</evidence>
<dbReference type="Gene3D" id="3.30.470.20">
    <property type="entry name" value="ATP-grasp fold, B domain"/>
    <property type="match status" value="1"/>
</dbReference>
<dbReference type="InterPro" id="IPR000291">
    <property type="entry name" value="D-Ala_lig_Van_CS"/>
</dbReference>
<comment type="subcellular location">
    <subcellularLocation>
        <location evidence="3 18">Cytoplasm</location>
    </subcellularLocation>
</comment>
<evidence type="ECO:0000256" key="10">
    <source>
        <dbReference type="ARBA" id="ARBA00022840"/>
    </source>
</evidence>
<feature type="binding site" evidence="20">
    <location>
        <begin position="230"/>
        <end position="237"/>
    </location>
    <ligand>
        <name>ATP</name>
        <dbReference type="ChEBI" id="CHEBI:30616"/>
    </ligand>
</feature>
<dbReference type="AlphaFoldDB" id="A0A560JP31"/>
<feature type="domain" description="ATP-grasp" evidence="23">
    <location>
        <begin position="151"/>
        <end position="360"/>
    </location>
</feature>
<evidence type="ECO:0000256" key="13">
    <source>
        <dbReference type="ARBA" id="ARBA00022984"/>
    </source>
</evidence>
<feature type="binding site" evidence="20">
    <location>
        <begin position="326"/>
        <end position="327"/>
    </location>
    <ligand>
        <name>ATP</name>
        <dbReference type="ChEBI" id="CHEBI:30616"/>
    </ligand>
</feature>
<feature type="binding site" evidence="21">
    <location>
        <position position="313"/>
    </location>
    <ligand>
        <name>Mg(2+)</name>
        <dbReference type="ChEBI" id="CHEBI:18420"/>
        <label>1</label>
    </ligand>
</feature>
<evidence type="ECO:0000256" key="17">
    <source>
        <dbReference type="ARBA" id="ARBA00060592"/>
    </source>
</evidence>
<dbReference type="FunFam" id="3.30.1490.20:FF:000007">
    <property type="entry name" value="D-alanine--D-alanine ligase"/>
    <property type="match status" value="1"/>
</dbReference>
<sequence length="378" mass="41295">MTEKILADKIRVVVLYGGRSGEHEVSLKSAASAFRHLDRTRFEVIPVSIDKEGRWQLNDLGALNLAQTTSLPILPDAPEIRLAREPDGRVALMPISAGTMAPLEIDVVFPVIHGPLCEDGTVQGLLELADVAYVGSGVLASAVSMDKDVAKRLAEFAGIPVAPYRVLTRRSFAQDRASSLAKAVEGLSLPVFVKPCNMGSSVGIHKVKTLDALGPALDDAFRYDIKVLVEQGIDAREIEVAVLEGETLFASLASELNPNAHHEFYSYEAKYLDPDGARVDLPARLDTAQMERVRSLATQVFAALECSGFARVDFFLDRQSGEFYFNEINTLPGFTSISMYPKMMEASGVPYGELLTRLVGLALDRHRQRQALERGYAS</sequence>
<evidence type="ECO:0000256" key="4">
    <source>
        <dbReference type="ARBA" id="ARBA00004752"/>
    </source>
</evidence>
<evidence type="ECO:0000256" key="12">
    <source>
        <dbReference type="ARBA" id="ARBA00022960"/>
    </source>
</evidence>
<dbReference type="InterPro" id="IPR016185">
    <property type="entry name" value="PreATP-grasp_dom_sf"/>
</dbReference>
<dbReference type="GO" id="GO:0009252">
    <property type="term" value="P:peptidoglycan biosynthetic process"/>
    <property type="evidence" value="ECO:0007669"/>
    <property type="project" value="UniProtKB-UniRule"/>
</dbReference>
<dbReference type="GO" id="GO:0071555">
    <property type="term" value="P:cell wall organization"/>
    <property type="evidence" value="ECO:0007669"/>
    <property type="project" value="UniProtKB-KW"/>
</dbReference>
<dbReference type="GO" id="GO:0005524">
    <property type="term" value="F:ATP binding"/>
    <property type="evidence" value="ECO:0007669"/>
    <property type="project" value="UniProtKB-UniRule"/>
</dbReference>
<dbReference type="InterPro" id="IPR011095">
    <property type="entry name" value="Dala_Dala_lig_C"/>
</dbReference>
<evidence type="ECO:0000256" key="14">
    <source>
        <dbReference type="ARBA" id="ARBA00023211"/>
    </source>
</evidence>
<feature type="binding site" evidence="20">
    <location>
        <begin position="200"/>
        <end position="201"/>
    </location>
    <ligand>
        <name>ATP</name>
        <dbReference type="ChEBI" id="CHEBI:30616"/>
    </ligand>
</feature>
<dbReference type="GO" id="GO:0008360">
    <property type="term" value="P:regulation of cell shape"/>
    <property type="evidence" value="ECO:0007669"/>
    <property type="project" value="UniProtKB-KW"/>
</dbReference>
<evidence type="ECO:0000256" key="16">
    <source>
        <dbReference type="ARBA" id="ARBA00047614"/>
    </source>
</evidence>
<dbReference type="Pfam" id="PF01820">
    <property type="entry name" value="Dala_Dala_lig_N"/>
    <property type="match status" value="1"/>
</dbReference>
<dbReference type="Pfam" id="PF07478">
    <property type="entry name" value="Dala_Dala_lig_C"/>
    <property type="match status" value="1"/>
</dbReference>
<feature type="binding site" evidence="20">
    <location>
        <position position="147"/>
    </location>
    <ligand>
        <name>ATP</name>
        <dbReference type="ChEBI" id="CHEBI:30616"/>
    </ligand>
</feature>
<evidence type="ECO:0000256" key="5">
    <source>
        <dbReference type="ARBA" id="ARBA00010871"/>
    </source>
</evidence>
<dbReference type="GO" id="GO:0008716">
    <property type="term" value="F:D-alanine-D-alanine ligase activity"/>
    <property type="evidence" value="ECO:0007669"/>
    <property type="project" value="UniProtKB-UniRule"/>
</dbReference>
<comment type="pathway">
    <text evidence="4 18">Cell wall biogenesis; peptidoglycan biosynthesis.</text>
</comment>
<dbReference type="InterPro" id="IPR013815">
    <property type="entry name" value="ATP_grasp_subdomain_1"/>
</dbReference>
<keyword evidence="14 21" id="KW-0464">Manganese</keyword>
<feature type="binding site" evidence="21">
    <location>
        <position position="329"/>
    </location>
    <ligand>
        <name>Mg(2+)</name>
        <dbReference type="ChEBI" id="CHEBI:18420"/>
        <label>2</label>
    </ligand>
</feature>
<evidence type="ECO:0000256" key="21">
    <source>
        <dbReference type="PIRSR" id="PIRSR039102-3"/>
    </source>
</evidence>
<evidence type="ECO:0000256" key="8">
    <source>
        <dbReference type="ARBA" id="ARBA00022723"/>
    </source>
</evidence>
<dbReference type="NCBIfam" id="TIGR01205">
    <property type="entry name" value="D_ala_D_alaTIGR"/>
    <property type="match status" value="1"/>
</dbReference>
<evidence type="ECO:0000256" key="9">
    <source>
        <dbReference type="ARBA" id="ARBA00022741"/>
    </source>
</evidence>
<name>A0A560JP31_9BRAD</name>
<evidence type="ECO:0000256" key="19">
    <source>
        <dbReference type="PIRSR" id="PIRSR039102-1"/>
    </source>
</evidence>
<evidence type="ECO:0000313" key="25">
    <source>
        <dbReference type="Proteomes" id="UP000315914"/>
    </source>
</evidence>
<comment type="cofactor">
    <cofactor evidence="21">
        <name>Mg(2+)</name>
        <dbReference type="ChEBI" id="CHEBI:18420"/>
    </cofactor>
    <cofactor evidence="21">
        <name>Mn(2+)</name>
        <dbReference type="ChEBI" id="CHEBI:29035"/>
    </cofactor>
    <text evidence="21">Binds 2 magnesium or manganese ions per subunit.</text>
</comment>
<dbReference type="PROSITE" id="PS00844">
    <property type="entry name" value="DALA_DALA_LIGASE_2"/>
    <property type="match status" value="1"/>
</dbReference>
<dbReference type="NCBIfam" id="NF002528">
    <property type="entry name" value="PRK01966.1-4"/>
    <property type="match status" value="1"/>
</dbReference>
<organism evidence="24 25">
    <name type="scientific">Bradyrhizobium sacchari</name>
    <dbReference type="NCBI Taxonomy" id="1399419"/>
    <lineage>
        <taxon>Bacteria</taxon>
        <taxon>Pseudomonadati</taxon>
        <taxon>Pseudomonadota</taxon>
        <taxon>Alphaproteobacteria</taxon>
        <taxon>Hyphomicrobiales</taxon>
        <taxon>Nitrobacteraceae</taxon>
        <taxon>Bradyrhizobium</taxon>
    </lineage>
</organism>
<dbReference type="GO" id="GO:0046872">
    <property type="term" value="F:metal ion binding"/>
    <property type="evidence" value="ECO:0007669"/>
    <property type="project" value="UniProtKB-KW"/>
</dbReference>
<keyword evidence="12 18" id="KW-0133">Cell shape</keyword>
<comment type="similarity">
    <text evidence="5 18">Belongs to the D-alanine--D-alanine ligase family.</text>
</comment>
<reference evidence="24 25" key="1">
    <citation type="submission" date="2019-06" db="EMBL/GenBank/DDBJ databases">
        <title>Genomic Encyclopedia of Type Strains, Phase IV (KMG-V): Genome sequencing to study the core and pangenomes of soil and plant-associated prokaryotes.</title>
        <authorList>
            <person name="Whitman W."/>
        </authorList>
    </citation>
    <scope>NUCLEOTIDE SEQUENCE [LARGE SCALE GENOMIC DNA]</scope>
    <source>
        <strain evidence="24 25">BR 10556</strain>
    </source>
</reference>
<keyword evidence="25" id="KW-1185">Reference proteome</keyword>
<gene>
    <name evidence="18" type="primary">ddl</name>
    <name evidence="24" type="ORF">FBZ95_106624</name>
</gene>
<feature type="binding site" evidence="21">
    <location>
        <position position="327"/>
    </location>
    <ligand>
        <name>Mg(2+)</name>
        <dbReference type="ChEBI" id="CHEBI:18420"/>
        <label>1</label>
    </ligand>
</feature>
<dbReference type="SUPFAM" id="SSF52440">
    <property type="entry name" value="PreATP-grasp domain"/>
    <property type="match status" value="1"/>
</dbReference>
<keyword evidence="15 18" id="KW-0961">Cell wall biogenesis/degradation</keyword>
<feature type="active site" evidence="19">
    <location>
        <position position="338"/>
    </location>
</feature>
<keyword evidence="9 20" id="KW-0547">Nucleotide-binding</keyword>
<dbReference type="EC" id="6.3.2.4" evidence="18"/>
<keyword evidence="6 18" id="KW-0963">Cytoplasm</keyword>
<feature type="binding site" evidence="20">
    <location>
        <begin position="192"/>
        <end position="194"/>
    </location>
    <ligand>
        <name>ATP</name>
        <dbReference type="ChEBI" id="CHEBI:30616"/>
    </ligand>
</feature>
<dbReference type="PANTHER" id="PTHR23132:SF25">
    <property type="entry name" value="D-ALANINE--D-ALANINE LIGASE A"/>
    <property type="match status" value="1"/>
</dbReference>
<dbReference type="FunFam" id="3.30.470.20:FF:000008">
    <property type="entry name" value="D-alanine--D-alanine ligase"/>
    <property type="match status" value="1"/>
</dbReference>
<dbReference type="Gene3D" id="3.40.50.20">
    <property type="match status" value="1"/>
</dbReference>
<dbReference type="HAMAP" id="MF_00047">
    <property type="entry name" value="Dala_Dala_lig"/>
    <property type="match status" value="1"/>
</dbReference>
<evidence type="ECO:0000256" key="20">
    <source>
        <dbReference type="PIRSR" id="PIRSR039102-2"/>
    </source>
</evidence>
<dbReference type="InterPro" id="IPR011761">
    <property type="entry name" value="ATP-grasp"/>
</dbReference>
<comment type="cofactor">
    <cofactor evidence="1">
        <name>Mn(2+)</name>
        <dbReference type="ChEBI" id="CHEBI:29035"/>
    </cofactor>
</comment>
<dbReference type="PROSITE" id="PS50975">
    <property type="entry name" value="ATP_GRASP"/>
    <property type="match status" value="1"/>
</dbReference>
<proteinExistence type="inferred from homology"/>
<evidence type="ECO:0000313" key="24">
    <source>
        <dbReference type="EMBL" id="TWB72908.1"/>
    </source>
</evidence>
<evidence type="ECO:0000256" key="2">
    <source>
        <dbReference type="ARBA" id="ARBA00003921"/>
    </source>
</evidence>
<feature type="active site" evidence="19">
    <location>
        <position position="200"/>
    </location>
</feature>
<accession>A0A560JP31</accession>
<dbReference type="EMBL" id="VITW01000006">
    <property type="protein sequence ID" value="TWB72908.1"/>
    <property type="molecule type" value="Genomic_DNA"/>
</dbReference>
<dbReference type="PANTHER" id="PTHR23132">
    <property type="entry name" value="D-ALANINE--D-ALANINE LIGASE"/>
    <property type="match status" value="1"/>
</dbReference>
<dbReference type="PROSITE" id="PS00843">
    <property type="entry name" value="DALA_DALA_LIGASE_1"/>
    <property type="match status" value="1"/>
</dbReference>
<dbReference type="GO" id="GO:0005829">
    <property type="term" value="C:cytosol"/>
    <property type="evidence" value="ECO:0007669"/>
    <property type="project" value="TreeGrafter"/>
</dbReference>
<dbReference type="UniPathway" id="UPA00219"/>